<accession>A0A7J0G7I1</accession>
<evidence type="ECO:0000313" key="2">
    <source>
        <dbReference type="Proteomes" id="UP000585474"/>
    </source>
</evidence>
<dbReference type="AlphaFoldDB" id="A0A7J0G7I1"/>
<dbReference type="Proteomes" id="UP000585474">
    <property type="component" value="Unassembled WGS sequence"/>
</dbReference>
<name>A0A7J0G7I1_9ERIC</name>
<proteinExistence type="predicted"/>
<reference evidence="1 2" key="1">
    <citation type="submission" date="2019-07" db="EMBL/GenBank/DDBJ databases">
        <title>De Novo Assembly of kiwifruit Actinidia rufa.</title>
        <authorList>
            <person name="Sugita-Konishi S."/>
            <person name="Sato K."/>
            <person name="Mori E."/>
            <person name="Abe Y."/>
            <person name="Kisaki G."/>
            <person name="Hamano K."/>
            <person name="Suezawa K."/>
            <person name="Otani M."/>
            <person name="Fukuda T."/>
            <person name="Manabe T."/>
            <person name="Gomi K."/>
            <person name="Tabuchi M."/>
            <person name="Akimitsu K."/>
            <person name="Kataoka I."/>
        </authorList>
    </citation>
    <scope>NUCLEOTIDE SEQUENCE [LARGE SCALE GENOMIC DNA]</scope>
    <source>
        <strain evidence="2">cv. Fuchu</strain>
    </source>
</reference>
<evidence type="ECO:0000313" key="1">
    <source>
        <dbReference type="EMBL" id="GFZ06756.1"/>
    </source>
</evidence>
<comment type="caution">
    <text evidence="1">The sequence shown here is derived from an EMBL/GenBank/DDBJ whole genome shotgun (WGS) entry which is preliminary data.</text>
</comment>
<keyword evidence="2" id="KW-1185">Reference proteome</keyword>
<protein>
    <submittedName>
        <fullName evidence="1">Uncharacterized protein</fullName>
    </submittedName>
</protein>
<dbReference type="EMBL" id="BJWL01000018">
    <property type="protein sequence ID" value="GFZ06756.1"/>
    <property type="molecule type" value="Genomic_DNA"/>
</dbReference>
<gene>
    <name evidence="1" type="ORF">Acr_18g0009260</name>
</gene>
<sequence length="119" mass="12999">MFARLKDDIRQAKKVMGTSKLGRGLAQNGYEAPLSVNLPAIRAQAWEEGLISSSSNYISLESLNREEEEKAVIQLVLNKRQNPMICAVEIGVSASLISILSSENDEHSNDLAYAPLQPG</sequence>
<organism evidence="1 2">
    <name type="scientific">Actinidia rufa</name>
    <dbReference type="NCBI Taxonomy" id="165716"/>
    <lineage>
        <taxon>Eukaryota</taxon>
        <taxon>Viridiplantae</taxon>
        <taxon>Streptophyta</taxon>
        <taxon>Embryophyta</taxon>
        <taxon>Tracheophyta</taxon>
        <taxon>Spermatophyta</taxon>
        <taxon>Magnoliopsida</taxon>
        <taxon>eudicotyledons</taxon>
        <taxon>Gunneridae</taxon>
        <taxon>Pentapetalae</taxon>
        <taxon>asterids</taxon>
        <taxon>Ericales</taxon>
        <taxon>Actinidiaceae</taxon>
        <taxon>Actinidia</taxon>
    </lineage>
</organism>